<dbReference type="InterPro" id="IPR037171">
    <property type="entry name" value="NagB/RpiA_transferase-like"/>
</dbReference>
<name>A0A846M2F2_9SPHN</name>
<sequence>MNMSNSSHPLSELMITACAEAWRDAGEIMVTGIGPIPRIAAGLAKHTFSPAIQITDGEAWYTSEPLPLGQSHQQPVYEGPANYDRVFSTLWSGKRHAMVTPVQIDRYGQANISVIGDHKKPRTAMLGVRGFPGNSICHPNSFFFPKHNKRVFVEGEVDFVCMAGYNPDRYPRGQMPKGLDLRLIVTELCVLDFGGTHHSIRIRSLHPGVTFDEVQDNTGFPVTCPSAPIPTTCMPTPEQLAIISQLDPEEKRKRS</sequence>
<dbReference type="PANTHER" id="PTHR43293:SF3">
    <property type="entry name" value="CHOLESTEROL RING-CLEAVING HYDROLASE IPDB SUBUNIT"/>
    <property type="match status" value="1"/>
</dbReference>
<comment type="caution">
    <text evidence="1">The sequence shown here is derived from an EMBL/GenBank/DDBJ whole genome shotgun (WGS) entry which is preliminary data.</text>
</comment>
<dbReference type="Gene3D" id="3.40.1080.10">
    <property type="entry name" value="Glutaconate Coenzyme A-transferase"/>
    <property type="match status" value="1"/>
</dbReference>
<organism evidence="1 2">
    <name type="scientific">Sphingobium vermicomposti</name>
    <dbReference type="NCBI Taxonomy" id="529005"/>
    <lineage>
        <taxon>Bacteria</taxon>
        <taxon>Pseudomonadati</taxon>
        <taxon>Pseudomonadota</taxon>
        <taxon>Alphaproteobacteria</taxon>
        <taxon>Sphingomonadales</taxon>
        <taxon>Sphingomonadaceae</taxon>
        <taxon>Sphingobium</taxon>
    </lineage>
</organism>
<dbReference type="GO" id="GO:0018730">
    <property type="term" value="F:glutaconate CoA-transferase activity"/>
    <property type="evidence" value="ECO:0007669"/>
    <property type="project" value="UniProtKB-EC"/>
</dbReference>
<protein>
    <submittedName>
        <fullName evidence="1">Glutaconate CoA-transferase subunit B</fullName>
        <ecNumber evidence="1">2.8.3.12</ecNumber>
    </submittedName>
</protein>
<dbReference type="EMBL" id="JAASQR010000002">
    <property type="protein sequence ID" value="NIJ16337.1"/>
    <property type="molecule type" value="Genomic_DNA"/>
</dbReference>
<accession>A0A846M2F2</accession>
<dbReference type="Proteomes" id="UP000576821">
    <property type="component" value="Unassembled WGS sequence"/>
</dbReference>
<dbReference type="AlphaFoldDB" id="A0A846M2F2"/>
<evidence type="ECO:0000313" key="1">
    <source>
        <dbReference type="EMBL" id="NIJ16337.1"/>
    </source>
</evidence>
<dbReference type="EC" id="2.8.3.12" evidence="1"/>
<keyword evidence="1" id="KW-0808">Transferase</keyword>
<keyword evidence="2" id="KW-1185">Reference proteome</keyword>
<proteinExistence type="predicted"/>
<dbReference type="SUPFAM" id="SSF100950">
    <property type="entry name" value="NagB/RpiA/CoA transferase-like"/>
    <property type="match status" value="1"/>
</dbReference>
<evidence type="ECO:0000313" key="2">
    <source>
        <dbReference type="Proteomes" id="UP000576821"/>
    </source>
</evidence>
<gene>
    <name evidence="1" type="ORF">FHS54_001303</name>
</gene>
<reference evidence="1 2" key="1">
    <citation type="submission" date="2020-03" db="EMBL/GenBank/DDBJ databases">
        <title>Genomic Encyclopedia of Type Strains, Phase IV (KMG-IV): sequencing the most valuable type-strain genomes for metagenomic binning, comparative biology and taxonomic classification.</title>
        <authorList>
            <person name="Goeker M."/>
        </authorList>
    </citation>
    <scope>NUCLEOTIDE SEQUENCE [LARGE SCALE GENOMIC DNA]</scope>
    <source>
        <strain evidence="1 2">DSM 21299</strain>
    </source>
</reference>
<dbReference type="PANTHER" id="PTHR43293">
    <property type="entry name" value="ACETATE COA-TRANSFERASE YDIF"/>
    <property type="match status" value="1"/>
</dbReference>